<gene>
    <name evidence="1" type="ORF">EG328_004394</name>
</gene>
<proteinExistence type="predicted"/>
<evidence type="ECO:0000313" key="1">
    <source>
        <dbReference type="EMBL" id="KAE9973494.1"/>
    </source>
</evidence>
<reference evidence="1 2" key="1">
    <citation type="submission" date="2018-12" db="EMBL/GenBank/DDBJ databases">
        <title>Venturia inaequalis Genome Resource.</title>
        <authorList>
            <person name="Lichtner F.J."/>
        </authorList>
    </citation>
    <scope>NUCLEOTIDE SEQUENCE [LARGE SCALE GENOMIC DNA]</scope>
    <source>
        <strain evidence="1 2">120213</strain>
    </source>
</reference>
<protein>
    <submittedName>
        <fullName evidence="1">Uncharacterized protein</fullName>
    </submittedName>
</protein>
<dbReference type="PANTHER" id="PTHR42085">
    <property type="entry name" value="F-BOX DOMAIN-CONTAINING PROTEIN"/>
    <property type="match status" value="1"/>
</dbReference>
<dbReference type="AlphaFoldDB" id="A0A8H3YU09"/>
<sequence>MAAATKFVFVKQDPSKKSFSDLPGELRNKIYGLALVSPIPIVLDVLEYKARVYYEDYNVRGAYKPYRNVAIALLRTCKAINAESTPILLGESTFVIDVGGRWIFEPAPSHPQSSLNFAFIRRLIIRFHLPSGPVLIRANNIKDRLAVLENVFCSIENLSFCAVETHSRGGRVGAYIHEQWVELLDGFISIVSSAKATQGISVPVYHGSFGSVPENLWKENNELGWPKTDVPVPQKWSPPTFSYRDWGAFSLGDSGPNPSMRIKPPPCTCSKVLGPIIEKWKPTFTHECHHSDGNGASTYTLDKHLEFRKLLDNHAGFSDLPGEIRNTIYKLSLTSATTMDVDIRDNTRFNRGGSPNYGVSPQLLRVSKRLQHETQSLLVGENTIRIQLDHLTTSRHERVHSQRQSMLGSSPTYLVTTPVSHIFSSIRKIVLSMVNERSHFLQNSNVPAFLSKVDDLQSLTIEVDDPTLILDVPRVLQGISNIEAVVVRHVGMMAENESIRNWRRLRWSSPPPVPYCTCDKGPFAIQPVLDELETSQYTPSTLAKETSGRRVLC</sequence>
<comment type="caution">
    <text evidence="1">The sequence shown here is derived from an EMBL/GenBank/DDBJ whole genome shotgun (WGS) entry which is preliminary data.</text>
</comment>
<dbReference type="InterPro" id="IPR038883">
    <property type="entry name" value="AN11006-like"/>
</dbReference>
<accession>A0A8H3YU09</accession>
<organism evidence="1 2">
    <name type="scientific">Venturia inaequalis</name>
    <name type="common">Apple scab fungus</name>
    <dbReference type="NCBI Taxonomy" id="5025"/>
    <lineage>
        <taxon>Eukaryota</taxon>
        <taxon>Fungi</taxon>
        <taxon>Dikarya</taxon>
        <taxon>Ascomycota</taxon>
        <taxon>Pezizomycotina</taxon>
        <taxon>Dothideomycetes</taxon>
        <taxon>Pleosporomycetidae</taxon>
        <taxon>Venturiales</taxon>
        <taxon>Venturiaceae</taxon>
        <taxon>Venturia</taxon>
    </lineage>
</organism>
<dbReference type="PANTHER" id="PTHR42085:SF2">
    <property type="entry name" value="F-BOX DOMAIN-CONTAINING PROTEIN"/>
    <property type="match status" value="1"/>
</dbReference>
<dbReference type="Proteomes" id="UP000447873">
    <property type="component" value="Unassembled WGS sequence"/>
</dbReference>
<evidence type="ECO:0000313" key="2">
    <source>
        <dbReference type="Proteomes" id="UP000447873"/>
    </source>
</evidence>
<name>A0A8H3YU09_VENIN</name>
<dbReference type="EMBL" id="WNWS01000241">
    <property type="protein sequence ID" value="KAE9973494.1"/>
    <property type="molecule type" value="Genomic_DNA"/>
</dbReference>